<gene>
    <name evidence="3" type="primary">LOC117349855</name>
</gene>
<accession>A0A6P8P6T2</accession>
<evidence type="ECO:0000313" key="3">
    <source>
        <dbReference type="RefSeq" id="XP_033779374.1"/>
    </source>
</evidence>
<organism evidence="2 3">
    <name type="scientific">Geotrypetes seraphini</name>
    <name type="common">Gaboon caecilian</name>
    <name type="synonym">Caecilia seraphini</name>
    <dbReference type="NCBI Taxonomy" id="260995"/>
    <lineage>
        <taxon>Eukaryota</taxon>
        <taxon>Metazoa</taxon>
        <taxon>Chordata</taxon>
        <taxon>Craniata</taxon>
        <taxon>Vertebrata</taxon>
        <taxon>Euteleostomi</taxon>
        <taxon>Amphibia</taxon>
        <taxon>Gymnophiona</taxon>
        <taxon>Geotrypetes</taxon>
    </lineage>
</organism>
<dbReference type="KEGG" id="gsh:117349855"/>
<keyword evidence="2" id="KW-1185">Reference proteome</keyword>
<dbReference type="AlphaFoldDB" id="A0A6P8P6T2"/>
<name>A0A6P8P6T2_GEOSA</name>
<dbReference type="InParanoid" id="A0A6P8P6T2"/>
<reference evidence="3" key="1">
    <citation type="submission" date="2025-08" db="UniProtKB">
        <authorList>
            <consortium name="RefSeq"/>
        </authorList>
    </citation>
    <scope>IDENTIFICATION</scope>
</reference>
<dbReference type="OrthoDB" id="9425858at2759"/>
<dbReference type="RefSeq" id="XP_033779374.1">
    <property type="nucleotide sequence ID" value="XM_033923483.1"/>
</dbReference>
<feature type="coiled-coil region" evidence="1">
    <location>
        <begin position="71"/>
        <end position="98"/>
    </location>
</feature>
<proteinExistence type="predicted"/>
<sequence length="193" mass="22839">MPLLETQESDEQIFEKNDICMEVLQNKEKRQKIVDEIYAFLDSSKSIQETEALRTENRKLKNANSRLRYKTKDWALKKEEYENEIERLSNEVSSCINVTNFWHQEVERMKEPEHGSLSSNLTNQINQSVGVPCEKIQRESKSTETDNILELQKRNAATQTCEDDIREVTEVSQDKDRWIRFSFSRSKKRSENK</sequence>
<keyword evidence="1" id="KW-0175">Coiled coil</keyword>
<protein>
    <submittedName>
        <fullName evidence="3">Uncharacterized protein LOC117349855 isoform X1</fullName>
    </submittedName>
</protein>
<dbReference type="Proteomes" id="UP000515159">
    <property type="component" value="Chromosome 16"/>
</dbReference>
<dbReference type="GeneID" id="117349855"/>
<evidence type="ECO:0000256" key="1">
    <source>
        <dbReference type="SAM" id="Coils"/>
    </source>
</evidence>
<evidence type="ECO:0000313" key="2">
    <source>
        <dbReference type="Proteomes" id="UP000515159"/>
    </source>
</evidence>